<dbReference type="GO" id="GO:0006310">
    <property type="term" value="P:DNA recombination"/>
    <property type="evidence" value="ECO:0007669"/>
    <property type="project" value="UniProtKB-KW"/>
</dbReference>
<feature type="domain" description="Core-binding (CB)" evidence="8">
    <location>
        <begin position="72"/>
        <end position="152"/>
    </location>
</feature>
<name>C4IGV4_CLOBU</name>
<dbReference type="GO" id="GO:0003677">
    <property type="term" value="F:DNA binding"/>
    <property type="evidence" value="ECO:0007669"/>
    <property type="project" value="UniProtKB-UniRule"/>
</dbReference>
<evidence type="ECO:0000256" key="1">
    <source>
        <dbReference type="ARBA" id="ARBA00003283"/>
    </source>
</evidence>
<evidence type="ECO:0000259" key="8">
    <source>
        <dbReference type="PROSITE" id="PS51900"/>
    </source>
</evidence>
<dbReference type="RefSeq" id="WP_003409810.1">
    <property type="nucleotide sequence ID" value="NZ_ACOM01000005.1"/>
</dbReference>
<dbReference type="InterPro" id="IPR010998">
    <property type="entry name" value="Integrase_recombinase_N"/>
</dbReference>
<evidence type="ECO:0000256" key="5">
    <source>
        <dbReference type="ARBA" id="ARBA00023172"/>
    </source>
</evidence>
<dbReference type="HOGENOM" id="CLU_027562_17_0_9"/>
<dbReference type="PROSITE" id="PS51898">
    <property type="entry name" value="TYR_RECOMBINASE"/>
    <property type="match status" value="1"/>
</dbReference>
<dbReference type="Gene3D" id="1.10.443.10">
    <property type="entry name" value="Intergrase catalytic core"/>
    <property type="match status" value="1"/>
</dbReference>
<dbReference type="PANTHER" id="PTHR30349:SF41">
    <property type="entry name" value="INTEGRASE_RECOMBINASE PROTEIN MJ0367-RELATED"/>
    <property type="match status" value="1"/>
</dbReference>
<sequence length="364" mass="42671">MNFEYNITYRQKDKGWQFIISYKDETGKWRQKSKQGFKNKKDAKPVAEKTMLELKASLKNSKQILSNNYSNITFKELSDAFLDHKKLYIKACTYTSYSQNLKVFKDLNDKKIIDIKKVDVQKVFDVLLEKKSKYNTLKDYRGTLNLLFKFYKENYDPNYENNINIKLPKKDATLKKALTKSELDNVLSFFKLKPPTGQWQYITCLIAGTCGLRFSEIMGLKWNDIDSVNLTLTVERQYRQNLNGEWEFITPKSKNSTRIIPLPKSTYEELKKYRTEQPTDINNRIVTKNPRTAQYLLNRSLNKIANISLHELRHTYITLLVANNVDFKTVAQFAGHDVEQTLKVYSHVNDDMLKIASNKIAKIF</sequence>
<evidence type="ECO:0000256" key="3">
    <source>
        <dbReference type="ARBA" id="ARBA00022908"/>
    </source>
</evidence>
<dbReference type="EMBL" id="ACOM01000005">
    <property type="protein sequence ID" value="EEP52937.1"/>
    <property type="molecule type" value="Genomic_DNA"/>
</dbReference>
<dbReference type="PANTHER" id="PTHR30349">
    <property type="entry name" value="PHAGE INTEGRASE-RELATED"/>
    <property type="match status" value="1"/>
</dbReference>
<feature type="domain" description="Tyr recombinase" evidence="7">
    <location>
        <begin position="173"/>
        <end position="358"/>
    </location>
</feature>
<dbReference type="InterPro" id="IPR044068">
    <property type="entry name" value="CB"/>
</dbReference>
<dbReference type="Pfam" id="PF14657">
    <property type="entry name" value="Arm-DNA-bind_4"/>
    <property type="match status" value="1"/>
</dbReference>
<dbReference type="InterPro" id="IPR050090">
    <property type="entry name" value="Tyrosine_recombinase_XerCD"/>
</dbReference>
<comment type="similarity">
    <text evidence="2">Belongs to the 'phage' integrase family.</text>
</comment>
<keyword evidence="3" id="KW-0229">DNA integration</keyword>
<protein>
    <submittedName>
        <fullName evidence="9">Site-specific recombinase, phage integrase family</fullName>
    </submittedName>
</protein>
<dbReference type="Proteomes" id="UP000003081">
    <property type="component" value="Unassembled WGS sequence"/>
</dbReference>
<keyword evidence="4 6" id="KW-0238">DNA-binding</keyword>
<dbReference type="PROSITE" id="PS51900">
    <property type="entry name" value="CB"/>
    <property type="match status" value="1"/>
</dbReference>
<dbReference type="InterPro" id="IPR002104">
    <property type="entry name" value="Integrase_catalytic"/>
</dbReference>
<dbReference type="InterPro" id="IPR011010">
    <property type="entry name" value="DNA_brk_join_enz"/>
</dbReference>
<keyword evidence="10" id="KW-1185">Reference proteome</keyword>
<dbReference type="InterPro" id="IPR013762">
    <property type="entry name" value="Integrase-like_cat_sf"/>
</dbReference>
<dbReference type="eggNOG" id="COG0582">
    <property type="taxonomic scope" value="Bacteria"/>
</dbReference>
<evidence type="ECO:0000313" key="9">
    <source>
        <dbReference type="EMBL" id="EEP52937.1"/>
    </source>
</evidence>
<dbReference type="AlphaFoldDB" id="C4IGV4"/>
<gene>
    <name evidence="9" type="ORF">CLP_2648</name>
</gene>
<proteinExistence type="inferred from homology"/>
<dbReference type="InterPro" id="IPR028259">
    <property type="entry name" value="AP2-like_int_N"/>
</dbReference>
<dbReference type="Pfam" id="PF14659">
    <property type="entry name" value="Phage_int_SAM_3"/>
    <property type="match status" value="1"/>
</dbReference>
<comment type="function">
    <text evidence="1">Site-specific tyrosine recombinase, which acts by catalyzing the cutting and rejoining of the recombining DNA molecules.</text>
</comment>
<evidence type="ECO:0000259" key="7">
    <source>
        <dbReference type="PROSITE" id="PS51898"/>
    </source>
</evidence>
<dbReference type="CDD" id="cd01189">
    <property type="entry name" value="INT_ICEBs1_C_like"/>
    <property type="match status" value="1"/>
</dbReference>
<reference evidence="9 10" key="1">
    <citation type="submission" date="2009-08" db="EMBL/GenBank/DDBJ databases">
        <authorList>
            <person name="Shrivastava S."/>
            <person name="Brinkac L.B."/>
            <person name="Brown J.L."/>
            <person name="Bruce D.B."/>
            <person name="Detter C."/>
            <person name="Green L.D."/>
            <person name="Munk C.A."/>
            <person name="Rogers Y.C."/>
            <person name="Tapia R."/>
            <person name="Sims D.R."/>
            <person name="Smith L.A."/>
            <person name="Smith T.J."/>
            <person name="Sutton G."/>
            <person name="Brettin T."/>
        </authorList>
    </citation>
    <scope>NUCLEOTIDE SEQUENCE [LARGE SCALE GENOMIC DNA]</scope>
    <source>
        <strain evidence="10">E4 str. BoNT E BL5262</strain>
    </source>
</reference>
<dbReference type="Gene3D" id="1.10.150.130">
    <property type="match status" value="1"/>
</dbReference>
<evidence type="ECO:0000256" key="2">
    <source>
        <dbReference type="ARBA" id="ARBA00008857"/>
    </source>
</evidence>
<evidence type="ECO:0000256" key="4">
    <source>
        <dbReference type="ARBA" id="ARBA00023125"/>
    </source>
</evidence>
<dbReference type="InterPro" id="IPR004107">
    <property type="entry name" value="Integrase_SAM-like_N"/>
</dbReference>
<dbReference type="GO" id="GO:0015074">
    <property type="term" value="P:DNA integration"/>
    <property type="evidence" value="ECO:0007669"/>
    <property type="project" value="UniProtKB-KW"/>
</dbReference>
<dbReference type="SUPFAM" id="SSF56349">
    <property type="entry name" value="DNA breaking-rejoining enzymes"/>
    <property type="match status" value="1"/>
</dbReference>
<accession>C4IGV4</accession>
<organism evidence="9 10">
    <name type="scientific">Clostridium butyricum E4 str. BoNT E BL5262</name>
    <dbReference type="NCBI Taxonomy" id="632245"/>
    <lineage>
        <taxon>Bacteria</taxon>
        <taxon>Bacillati</taxon>
        <taxon>Bacillota</taxon>
        <taxon>Clostridia</taxon>
        <taxon>Eubacteriales</taxon>
        <taxon>Clostridiaceae</taxon>
        <taxon>Clostridium</taxon>
    </lineage>
</organism>
<dbReference type="Pfam" id="PF00589">
    <property type="entry name" value="Phage_integrase"/>
    <property type="match status" value="1"/>
</dbReference>
<evidence type="ECO:0000256" key="6">
    <source>
        <dbReference type="PROSITE-ProRule" id="PRU01248"/>
    </source>
</evidence>
<comment type="caution">
    <text evidence="9">The sequence shown here is derived from an EMBL/GenBank/DDBJ whole genome shotgun (WGS) entry which is preliminary data.</text>
</comment>
<evidence type="ECO:0000313" key="10">
    <source>
        <dbReference type="Proteomes" id="UP000003081"/>
    </source>
</evidence>
<keyword evidence="5" id="KW-0233">DNA recombination</keyword>